<feature type="non-terminal residue" evidence="1">
    <location>
        <position position="118"/>
    </location>
</feature>
<dbReference type="AlphaFoldDB" id="A0A955LXM4"/>
<comment type="caution">
    <text evidence="1">The sequence shown here is derived from an EMBL/GenBank/DDBJ whole genome shotgun (WGS) entry which is preliminary data.</text>
</comment>
<protein>
    <submittedName>
        <fullName evidence="1">Uncharacterized protein</fullName>
    </submittedName>
</protein>
<sequence>MFNVSKKSKNILAFVYVIGLLLFATIYSQSEQSRNRMPGQPQFLPTVIPSEMVMPTEPVPTPTPLPPEYEVPVLQTVNPHREANELPVSYIKDGEVWVSSFDGNYSEQVTFSNGHIGL</sequence>
<dbReference type="Proteomes" id="UP000699691">
    <property type="component" value="Unassembled WGS sequence"/>
</dbReference>
<gene>
    <name evidence="1" type="ORF">KC573_04295</name>
</gene>
<evidence type="ECO:0000313" key="1">
    <source>
        <dbReference type="EMBL" id="MCA9398024.1"/>
    </source>
</evidence>
<organism evidence="1 2">
    <name type="scientific">candidate division WWE3 bacterium</name>
    <dbReference type="NCBI Taxonomy" id="2053526"/>
    <lineage>
        <taxon>Bacteria</taxon>
        <taxon>Katanobacteria</taxon>
    </lineage>
</organism>
<reference evidence="1" key="2">
    <citation type="journal article" date="2021" name="Microbiome">
        <title>Successional dynamics and alternative stable states in a saline activated sludge microbial community over 9 years.</title>
        <authorList>
            <person name="Wang Y."/>
            <person name="Ye J."/>
            <person name="Ju F."/>
            <person name="Liu L."/>
            <person name="Boyd J.A."/>
            <person name="Deng Y."/>
            <person name="Parks D.H."/>
            <person name="Jiang X."/>
            <person name="Yin X."/>
            <person name="Woodcroft B.J."/>
            <person name="Tyson G.W."/>
            <person name="Hugenholtz P."/>
            <person name="Polz M.F."/>
            <person name="Zhang T."/>
        </authorList>
    </citation>
    <scope>NUCLEOTIDE SEQUENCE</scope>
    <source>
        <strain evidence="1">HKST-UBA02</strain>
    </source>
</reference>
<reference evidence="1" key="1">
    <citation type="submission" date="2020-04" db="EMBL/GenBank/DDBJ databases">
        <authorList>
            <person name="Zhang T."/>
        </authorList>
    </citation>
    <scope>NUCLEOTIDE SEQUENCE</scope>
    <source>
        <strain evidence="1">HKST-UBA02</strain>
    </source>
</reference>
<dbReference type="EMBL" id="JAGQKY010000246">
    <property type="protein sequence ID" value="MCA9398024.1"/>
    <property type="molecule type" value="Genomic_DNA"/>
</dbReference>
<name>A0A955LXM4_UNCKA</name>
<accession>A0A955LXM4</accession>
<evidence type="ECO:0000313" key="2">
    <source>
        <dbReference type="Proteomes" id="UP000699691"/>
    </source>
</evidence>
<proteinExistence type="predicted"/>